<dbReference type="EMBL" id="CP129013">
    <property type="protein sequence ID" value="WLR43971.1"/>
    <property type="molecule type" value="Genomic_DNA"/>
</dbReference>
<reference evidence="2 3" key="1">
    <citation type="submission" date="2023-06" db="EMBL/GenBank/DDBJ databases">
        <title>Five Gram-positive bacteria isolated from mangrove sediments in Shenzhen, Guangdong, China.</title>
        <authorList>
            <person name="Yu S."/>
            <person name="Zheng W."/>
            <person name="Huang Y."/>
        </authorList>
    </citation>
    <scope>NUCLEOTIDE SEQUENCE [LARGE SCALE GENOMIC DNA]</scope>
    <source>
        <strain evidence="2 3">SaN35-3</strain>
    </source>
</reference>
<sequence>MNELNLSKRLKTVASFIPKGAVLADIGSDHAYLPCYAIIHKTASFAIAGEVSEGPFSSALNQVRECELDDFISVRKGDGLEVINSSVTCITVAGMGGELIKSILENGKEKLTNVKTLILQPNIHAIIIRKWLLNQGWELKNEVIIEEDGKIYEILVAEKGDSYEPYNPSIFEEQLLLGPFLMAKKEPVFMKKWLLEQDHLEKVLKQMEMAKQDEKNKKKKLELTNKLTMIKGALSDE</sequence>
<name>A0ABY9JX51_9BACI</name>
<keyword evidence="3" id="KW-1185">Reference proteome</keyword>
<evidence type="ECO:0000313" key="3">
    <source>
        <dbReference type="Proteomes" id="UP001197974"/>
    </source>
</evidence>
<organism evidence="2 3">
    <name type="scientific">Bacillus carboniphilus</name>
    <dbReference type="NCBI Taxonomy" id="86663"/>
    <lineage>
        <taxon>Bacteria</taxon>
        <taxon>Bacillati</taxon>
        <taxon>Bacillota</taxon>
        <taxon>Bacilli</taxon>
        <taxon>Bacillales</taxon>
        <taxon>Bacillaceae</taxon>
        <taxon>Bacillus</taxon>
    </lineage>
</organism>
<evidence type="ECO:0000313" key="2">
    <source>
        <dbReference type="EMBL" id="WLR43971.1"/>
    </source>
</evidence>
<dbReference type="PANTHER" id="PTHR38451:SF1">
    <property type="entry name" value="TRNA (ADENINE(22)-N(1))-METHYLTRANSFERASE"/>
    <property type="match status" value="1"/>
</dbReference>
<gene>
    <name evidence="2" type="ORF">LC087_07655</name>
</gene>
<dbReference type="Pfam" id="PF04816">
    <property type="entry name" value="TrmK"/>
    <property type="match status" value="1"/>
</dbReference>
<keyword evidence="1" id="KW-0175">Coiled coil</keyword>
<dbReference type="InterPro" id="IPR006901">
    <property type="entry name" value="TrmK"/>
</dbReference>
<dbReference type="Gene3D" id="1.10.287.1890">
    <property type="match status" value="1"/>
</dbReference>
<dbReference type="InterPro" id="IPR029063">
    <property type="entry name" value="SAM-dependent_MTases_sf"/>
</dbReference>
<dbReference type="Gene3D" id="3.40.50.150">
    <property type="entry name" value="Vaccinia Virus protein VP39"/>
    <property type="match status" value="1"/>
</dbReference>
<dbReference type="RefSeq" id="WP_226539894.1">
    <property type="nucleotide sequence ID" value="NZ_CP129013.1"/>
</dbReference>
<dbReference type="PANTHER" id="PTHR38451">
    <property type="entry name" value="TRNA (ADENINE(22)-N(1))-METHYLTRANSFERASE"/>
    <property type="match status" value="1"/>
</dbReference>
<accession>A0ABY9JX51</accession>
<dbReference type="Proteomes" id="UP001197974">
    <property type="component" value="Chromosome"/>
</dbReference>
<dbReference type="PIRSF" id="PIRSF018637">
    <property type="entry name" value="TrmK"/>
    <property type="match status" value="1"/>
</dbReference>
<proteinExistence type="predicted"/>
<evidence type="ECO:0000256" key="1">
    <source>
        <dbReference type="SAM" id="Coils"/>
    </source>
</evidence>
<feature type="coiled-coil region" evidence="1">
    <location>
        <begin position="197"/>
        <end position="224"/>
    </location>
</feature>
<protein>
    <submittedName>
        <fullName evidence="2">tRNA (Adenine(22)-N(1))-methyltransferase TrmK</fullName>
    </submittedName>
</protein>